<accession>A0A8J7P8Z2</accession>
<evidence type="ECO:0000313" key="2">
    <source>
        <dbReference type="Proteomes" id="UP000664277"/>
    </source>
</evidence>
<sequence>MSYDVYIFAKSSKKALTKEAFTKYFSERAHYEVEENDAYYHNQFTGVQFSFSFYGSAEEDVKSFEKDDPTAPPYPHIVFSLNYRRAPFFSIEGEMELSACVKHFAAVVQDPQYSEDASMEYDPEIFISNWKQSNEMVIRQFLAKAEVVDTMPTAALESDWHWNRECPKLAKKFEGVHVAPVVYVRYQGQVRRACLWTDAQPILIPFVDGVVVVRDEIRKRTEESPEAESDMAYVPFKDISSLLKDCPRGQAQIQYIEVSYKRPSRFIQDYLGNKPAANKSDLKVLTVEQILPRETVGAR</sequence>
<dbReference type="EMBL" id="JAFLCK010000002">
    <property type="protein sequence ID" value="MBN8659257.1"/>
    <property type="molecule type" value="Genomic_DNA"/>
</dbReference>
<protein>
    <submittedName>
        <fullName evidence="1">Uncharacterized protein</fullName>
    </submittedName>
</protein>
<reference evidence="1" key="1">
    <citation type="submission" date="2021-02" db="EMBL/GenBank/DDBJ databases">
        <title>Genome-Resolved Metagenomics of a Microbial Community Performing Photosynthetic Biological Nutrient Removal.</title>
        <authorList>
            <person name="Mcdaniel E.A."/>
        </authorList>
    </citation>
    <scope>NUCLEOTIDE SEQUENCE</scope>
    <source>
        <strain evidence="1">UWPOB_OBS1</strain>
    </source>
</reference>
<organism evidence="1 2">
    <name type="scientific">Candidatus Obscuribacter phosphatis</name>
    <dbReference type="NCBI Taxonomy" id="1906157"/>
    <lineage>
        <taxon>Bacteria</taxon>
        <taxon>Bacillati</taxon>
        <taxon>Candidatus Melainabacteria</taxon>
        <taxon>Candidatus Obscuribacterales</taxon>
        <taxon>Candidatus Obscuribacteraceae</taxon>
        <taxon>Candidatus Obscuribacter</taxon>
    </lineage>
</organism>
<comment type="caution">
    <text evidence="1">The sequence shown here is derived from an EMBL/GenBank/DDBJ whole genome shotgun (WGS) entry which is preliminary data.</text>
</comment>
<gene>
    <name evidence="1" type="ORF">J0M35_02765</name>
</gene>
<name>A0A8J7P8Z2_9BACT</name>
<dbReference type="AlphaFoldDB" id="A0A8J7P8Z2"/>
<dbReference type="Proteomes" id="UP000664277">
    <property type="component" value="Unassembled WGS sequence"/>
</dbReference>
<evidence type="ECO:0000313" key="1">
    <source>
        <dbReference type="EMBL" id="MBN8659257.1"/>
    </source>
</evidence>
<proteinExistence type="predicted"/>